<feature type="domain" description="Gfo/Idh/MocA-like oxidoreductase N-terminal" evidence="2">
    <location>
        <begin position="5"/>
        <end position="134"/>
    </location>
</feature>
<evidence type="ECO:0000313" key="4">
    <source>
        <dbReference type="EMBL" id="KJA23794.1"/>
    </source>
</evidence>
<proteinExistence type="predicted"/>
<dbReference type="OMA" id="KVPHHRE"/>
<accession>A0A0D2NYK0</accession>
<dbReference type="AlphaFoldDB" id="A0A0D2NYK0"/>
<evidence type="ECO:0000256" key="1">
    <source>
        <dbReference type="ARBA" id="ARBA00023002"/>
    </source>
</evidence>
<dbReference type="SUPFAM" id="SSF51735">
    <property type="entry name" value="NAD(P)-binding Rossmann-fold domains"/>
    <property type="match status" value="1"/>
</dbReference>
<feature type="domain" description="Gal80p-like C-terminal" evidence="3">
    <location>
        <begin position="143"/>
        <end position="294"/>
    </location>
</feature>
<dbReference type="PANTHER" id="PTHR43818:SF11">
    <property type="entry name" value="BCDNA.GH03377"/>
    <property type="match status" value="1"/>
</dbReference>
<keyword evidence="5" id="KW-1185">Reference proteome</keyword>
<evidence type="ECO:0000259" key="3">
    <source>
        <dbReference type="Pfam" id="PF22685"/>
    </source>
</evidence>
<dbReference type="Gene3D" id="3.30.360.10">
    <property type="entry name" value="Dihydrodipicolinate Reductase, domain 2"/>
    <property type="match status" value="1"/>
</dbReference>
<keyword evidence="1" id="KW-0560">Oxidoreductase</keyword>
<dbReference type="GO" id="GO:0016491">
    <property type="term" value="F:oxidoreductase activity"/>
    <property type="evidence" value="ECO:0007669"/>
    <property type="project" value="UniProtKB-KW"/>
</dbReference>
<dbReference type="InterPro" id="IPR050463">
    <property type="entry name" value="Gfo/Idh/MocA_oxidrdct_glycsds"/>
</dbReference>
<dbReference type="EMBL" id="KN817541">
    <property type="protein sequence ID" value="KJA23794.1"/>
    <property type="molecule type" value="Genomic_DNA"/>
</dbReference>
<dbReference type="OrthoDB" id="64915at2759"/>
<organism evidence="4 5">
    <name type="scientific">Hypholoma sublateritium (strain FD-334 SS-4)</name>
    <dbReference type="NCBI Taxonomy" id="945553"/>
    <lineage>
        <taxon>Eukaryota</taxon>
        <taxon>Fungi</taxon>
        <taxon>Dikarya</taxon>
        <taxon>Basidiomycota</taxon>
        <taxon>Agaricomycotina</taxon>
        <taxon>Agaricomycetes</taxon>
        <taxon>Agaricomycetidae</taxon>
        <taxon>Agaricales</taxon>
        <taxon>Agaricineae</taxon>
        <taxon>Strophariaceae</taxon>
        <taxon>Hypholoma</taxon>
    </lineage>
</organism>
<dbReference type="Pfam" id="PF01408">
    <property type="entry name" value="GFO_IDH_MocA"/>
    <property type="match status" value="1"/>
</dbReference>
<dbReference type="PANTHER" id="PTHR43818">
    <property type="entry name" value="BCDNA.GH03377"/>
    <property type="match status" value="1"/>
</dbReference>
<name>A0A0D2NYK0_HYPSF</name>
<dbReference type="STRING" id="945553.A0A0D2NYK0"/>
<dbReference type="InterPro" id="IPR055080">
    <property type="entry name" value="Gal80p-like_C"/>
</dbReference>
<reference evidence="5" key="1">
    <citation type="submission" date="2014-04" db="EMBL/GenBank/DDBJ databases">
        <title>Evolutionary Origins and Diversification of the Mycorrhizal Mutualists.</title>
        <authorList>
            <consortium name="DOE Joint Genome Institute"/>
            <consortium name="Mycorrhizal Genomics Consortium"/>
            <person name="Kohler A."/>
            <person name="Kuo A."/>
            <person name="Nagy L.G."/>
            <person name="Floudas D."/>
            <person name="Copeland A."/>
            <person name="Barry K.W."/>
            <person name="Cichocki N."/>
            <person name="Veneault-Fourrey C."/>
            <person name="LaButti K."/>
            <person name="Lindquist E.A."/>
            <person name="Lipzen A."/>
            <person name="Lundell T."/>
            <person name="Morin E."/>
            <person name="Murat C."/>
            <person name="Riley R."/>
            <person name="Ohm R."/>
            <person name="Sun H."/>
            <person name="Tunlid A."/>
            <person name="Henrissat B."/>
            <person name="Grigoriev I.V."/>
            <person name="Hibbett D.S."/>
            <person name="Martin F."/>
        </authorList>
    </citation>
    <scope>NUCLEOTIDE SEQUENCE [LARGE SCALE GENOMIC DNA]</scope>
    <source>
        <strain evidence="5">FD-334 SS-4</strain>
    </source>
</reference>
<dbReference type="GO" id="GO:0000166">
    <property type="term" value="F:nucleotide binding"/>
    <property type="evidence" value="ECO:0007669"/>
    <property type="project" value="InterPro"/>
</dbReference>
<dbReference type="SUPFAM" id="SSF55347">
    <property type="entry name" value="Glyceraldehyde-3-phosphate dehydrogenase-like, C-terminal domain"/>
    <property type="match status" value="1"/>
</dbReference>
<gene>
    <name evidence="4" type="ORF">HYPSUDRAFT_137383</name>
</gene>
<dbReference type="InterPro" id="IPR036291">
    <property type="entry name" value="NAD(P)-bd_dom_sf"/>
</dbReference>
<evidence type="ECO:0000313" key="5">
    <source>
        <dbReference type="Proteomes" id="UP000054270"/>
    </source>
</evidence>
<dbReference type="Proteomes" id="UP000054270">
    <property type="component" value="Unassembled WGS sequence"/>
</dbReference>
<evidence type="ECO:0000259" key="2">
    <source>
        <dbReference type="Pfam" id="PF01408"/>
    </source>
</evidence>
<protein>
    <submittedName>
        <fullName evidence="4">Uncharacterized protein</fullName>
    </submittedName>
</protein>
<dbReference type="Pfam" id="PF22685">
    <property type="entry name" value="Gal80p_C-like"/>
    <property type="match status" value="1"/>
</dbReference>
<sequence>MPSRIRVGFVGLSTTGWAATNLAPALFQPSVQTKYQLVAVSTTNEASAKAAAEKYATQLGNDVKAYHGDSGLIAADPDVDLVVVSVRTPLHKDVVLPVIAQKKNFFLEWPAGRSLEETLEIQAAAHKQGVKSFIGLQARNSHVIRKVKQLVQSGAIGAVRSATMIGFVSRESNVWPPFVAEGSSYTVDSANGATALSISVGHQLDPFTFVLGDFSTINATGTIIYPTATIVGADGKPTGKTLPATNPDHYAISGLLKSGALASITWRTGYKNTPGRKHLLWEIDGEEGSIRVESDDYVFMNVSNPTVYLNGEKVEIAGVETGVLGILGAAWDAYADGDQPYATIDDAVKNHRILDAVKRSLKEGKTIVL</sequence>
<dbReference type="Gene3D" id="3.40.50.720">
    <property type="entry name" value="NAD(P)-binding Rossmann-like Domain"/>
    <property type="match status" value="1"/>
</dbReference>
<dbReference type="InterPro" id="IPR000683">
    <property type="entry name" value="Gfo/Idh/MocA-like_OxRdtase_N"/>
</dbReference>